<organism evidence="2 3">
    <name type="scientific">Racocetra fulgida</name>
    <dbReference type="NCBI Taxonomy" id="60492"/>
    <lineage>
        <taxon>Eukaryota</taxon>
        <taxon>Fungi</taxon>
        <taxon>Fungi incertae sedis</taxon>
        <taxon>Mucoromycota</taxon>
        <taxon>Glomeromycotina</taxon>
        <taxon>Glomeromycetes</taxon>
        <taxon>Diversisporales</taxon>
        <taxon>Gigasporaceae</taxon>
        <taxon>Racocetra</taxon>
    </lineage>
</organism>
<dbReference type="SUPFAM" id="SSF52047">
    <property type="entry name" value="RNI-like"/>
    <property type="match status" value="1"/>
</dbReference>
<proteinExistence type="predicted"/>
<keyword evidence="3" id="KW-1185">Reference proteome</keyword>
<accession>A0A9N8W3A9</accession>
<gene>
    <name evidence="2" type="ORF">RFULGI_LOCUS1051</name>
</gene>
<feature type="compositionally biased region" description="Acidic residues" evidence="1">
    <location>
        <begin position="91"/>
        <end position="103"/>
    </location>
</feature>
<name>A0A9N8W3A9_9GLOM</name>
<evidence type="ECO:0000256" key="1">
    <source>
        <dbReference type="SAM" id="MobiDB-lite"/>
    </source>
</evidence>
<reference evidence="2" key="1">
    <citation type="submission" date="2021-06" db="EMBL/GenBank/DDBJ databases">
        <authorList>
            <person name="Kallberg Y."/>
            <person name="Tangrot J."/>
            <person name="Rosling A."/>
        </authorList>
    </citation>
    <scope>NUCLEOTIDE SEQUENCE</scope>
    <source>
        <strain evidence="2">IN212</strain>
    </source>
</reference>
<dbReference type="EMBL" id="CAJVPZ010000557">
    <property type="protein sequence ID" value="CAG8469420.1"/>
    <property type="molecule type" value="Genomic_DNA"/>
</dbReference>
<dbReference type="Proteomes" id="UP000789396">
    <property type="component" value="Unassembled WGS sequence"/>
</dbReference>
<sequence length="488" mass="56053">MSFFPPDITENLEKLHKLPVPTVKGSFNYPSYLRSFNLEFLGDALVEWVKTTGIGDQEEDSESSESSEDESSDDNGIIIESDSTEEKEQTSDNDESSDEESSDDGSMFNYEIEEDSMELAEVEEYLLEQLCKLFICHSKKIKELSIGDLGIDGFFVDDMPKYNGASCLSHLVALELDGTTCTGTFISGLSELSRNLSSIIIEDMDDESSFIDELETLIKNQQKLKRFQLVDITLDMSKVISCLKTQVDSLVEVSLRDVYIRDQESMKSLTYCSKLETLDLSFQEKKYYKSFIPLWYTNFPKLRNFEISMFYTWQDPAFIENTKAFLAINGKHLHGLTFGLTTNIYNDILQDISRYCPKLTNLEINRIFDGVINLIELLKTPLPLEKLIIEYNKTKLHRADGILPPLQELVALKKLTHFEIGWIFSALSLSTLLENWDAPIVQFSYFCDEDIELHNTVLKRYAEKQKDKRNIKNHEVTTSSYQRNDVRA</sequence>
<comment type="caution">
    <text evidence="2">The sequence shown here is derived from an EMBL/GenBank/DDBJ whole genome shotgun (WGS) entry which is preliminary data.</text>
</comment>
<dbReference type="OrthoDB" id="2373524at2759"/>
<feature type="non-terminal residue" evidence="2">
    <location>
        <position position="488"/>
    </location>
</feature>
<dbReference type="InterPro" id="IPR032675">
    <property type="entry name" value="LRR_dom_sf"/>
</dbReference>
<feature type="compositionally biased region" description="Acidic residues" evidence="1">
    <location>
        <begin position="56"/>
        <end position="73"/>
    </location>
</feature>
<evidence type="ECO:0000313" key="3">
    <source>
        <dbReference type="Proteomes" id="UP000789396"/>
    </source>
</evidence>
<feature type="region of interest" description="Disordered" evidence="1">
    <location>
        <begin position="54"/>
        <end position="106"/>
    </location>
</feature>
<dbReference type="AlphaFoldDB" id="A0A9N8W3A9"/>
<protein>
    <submittedName>
        <fullName evidence="2">10190_t:CDS:1</fullName>
    </submittedName>
</protein>
<evidence type="ECO:0000313" key="2">
    <source>
        <dbReference type="EMBL" id="CAG8469420.1"/>
    </source>
</evidence>
<dbReference type="Gene3D" id="3.80.10.10">
    <property type="entry name" value="Ribonuclease Inhibitor"/>
    <property type="match status" value="1"/>
</dbReference>